<evidence type="ECO:0000259" key="4">
    <source>
        <dbReference type="SMART" id="SM00532"/>
    </source>
</evidence>
<dbReference type="Gene3D" id="2.40.50.140">
    <property type="entry name" value="Nucleic acid-binding proteins"/>
    <property type="match status" value="1"/>
</dbReference>
<evidence type="ECO:0000313" key="5">
    <source>
        <dbReference type="EMBL" id="XDO01870.1"/>
    </source>
</evidence>
<dbReference type="Gene3D" id="3.40.50.10190">
    <property type="entry name" value="BRCT domain"/>
    <property type="match status" value="1"/>
</dbReference>
<dbReference type="GO" id="GO:0003911">
    <property type="term" value="F:DNA ligase (NAD+) activity"/>
    <property type="evidence" value="ECO:0007669"/>
    <property type="project" value="InterPro"/>
</dbReference>
<dbReference type="SUPFAM" id="SSF56091">
    <property type="entry name" value="DNA ligase/mRNA capping enzyme, catalytic domain"/>
    <property type="match status" value="1"/>
</dbReference>
<keyword evidence="1 5" id="KW-0436">Ligase</keyword>
<dbReference type="SUPFAM" id="SSF52113">
    <property type="entry name" value="BRCT domain"/>
    <property type="match status" value="1"/>
</dbReference>
<evidence type="ECO:0000256" key="2">
    <source>
        <dbReference type="ARBA" id="ARBA00022705"/>
    </source>
</evidence>
<evidence type="ECO:0000256" key="1">
    <source>
        <dbReference type="ARBA" id="ARBA00022598"/>
    </source>
</evidence>
<accession>A0AB39JBW8</accession>
<reference evidence="5" key="1">
    <citation type="submission" date="2024-03" db="EMBL/GenBank/DDBJ databases">
        <title>Eukaryotic viruses encode the ribosomal protein eL40.</title>
        <authorList>
            <person name="Thomy J."/>
            <person name="Schvarcz C.R."/>
            <person name="McBeain K.A."/>
            <person name="Edwards K.F."/>
            <person name="Steward G.F."/>
        </authorList>
    </citation>
    <scope>NUCLEOTIDE SEQUENCE</scope>
    <source>
        <strain evidence="5">FloV-SA2</strain>
    </source>
</reference>
<dbReference type="InterPro" id="IPR036420">
    <property type="entry name" value="BRCT_dom_sf"/>
</dbReference>
<organism evidence="5">
    <name type="scientific">Florenciella sp. virus SA2</name>
    <dbReference type="NCBI Taxonomy" id="3240092"/>
    <lineage>
        <taxon>Viruses</taxon>
    </lineage>
</organism>
<keyword evidence="3" id="KW-0520">NAD</keyword>
<dbReference type="EMBL" id="PP542043">
    <property type="protein sequence ID" value="XDO01870.1"/>
    <property type="molecule type" value="Genomic_DNA"/>
</dbReference>
<sequence>MAEAPFSSTNDSNFLYMKFVKDISLLQTSESVSNYYKTLEETYNKAQLYELLKDMIGYIDDLYYNEGTSPWSDNQYDCFLEIISSKYCEFDKNNSDKIGSDIKLENNIVKLPYFMASMNKYKKLSEIQNWQKKFSGDYAISAKLDGISALYHNNKLYTRGNGIKGRDISFLLPFLNLPKNLDYTLRGELIMKKSVFSNKYGNYANARNLVCGLLNRVYTEENNELYNDIDFVAYDIYYYNPLQFYNKIKILTSIDVLFVINILNITDLSISNLDNILNDFIMNYDYEIDGIIITSNKPVIHPDNKNPEFAFAYKNNELGVEKKDTIVEKIIWNISKDNYLKPKIKFVSSINCNNSTIEYVTGFNAKYIVENKIRPGTRLQVGLSGNVIPHIFNVYNDDENVDDNKDVDEIELFKEIPEQYSNYEWSKNKVDLLCVNTETPSAIIKRNMVFFKMLELKCGLQETTLQNIYKTLNIYLLKDVLSLSLEQWVQVEKVGEKKATKIIDAFYENLHWPCVTEKKTKTNNGSKIDSVFYALCKKYLFSFLVGLQSFSRGFSIKKIEYHFNYLFNLSLSSKIDFDTLWNIDYLLHPDTKNAILNNLLYFKTLQVTEESILLFYDGYVSYIKDYELLREYLNANSNIELPELAILINGYKMILTSKGEFGGEGEGGGVKLNGYNVVFSGVRNKEKEQEFVDKGYTISDSVNSKTKILVVKDTNTVSSKVKKAKSLNVQIVTLESLSLSTI</sequence>
<evidence type="ECO:0000256" key="3">
    <source>
        <dbReference type="ARBA" id="ARBA00023027"/>
    </source>
</evidence>
<dbReference type="SUPFAM" id="SSF50249">
    <property type="entry name" value="Nucleic acid-binding proteins"/>
    <property type="match status" value="1"/>
</dbReference>
<name>A0AB39JBW8_9VIRU</name>
<dbReference type="InterPro" id="IPR013840">
    <property type="entry name" value="DNAligase_N"/>
</dbReference>
<keyword evidence="2" id="KW-0235">DNA replication</keyword>
<gene>
    <name evidence="5" type="ORF">FloV-SA2_00044</name>
</gene>
<dbReference type="Gene3D" id="3.30.470.30">
    <property type="entry name" value="DNA ligase/mRNA capping enzyme"/>
    <property type="match status" value="1"/>
</dbReference>
<protein>
    <submittedName>
        <fullName evidence="5">Nad-Dependent Dna Ligase</fullName>
    </submittedName>
</protein>
<proteinExistence type="predicted"/>
<feature type="domain" description="NAD-dependent DNA ligase N-terminal" evidence="4">
    <location>
        <begin position="44"/>
        <end position="455"/>
    </location>
</feature>
<dbReference type="InterPro" id="IPR012340">
    <property type="entry name" value="NA-bd_OB-fold"/>
</dbReference>
<dbReference type="SMART" id="SM00532">
    <property type="entry name" value="LIGANc"/>
    <property type="match status" value="1"/>
</dbReference>